<dbReference type="PANTHER" id="PTHR42693">
    <property type="entry name" value="ARYLSULFATASE FAMILY MEMBER"/>
    <property type="match status" value="1"/>
</dbReference>
<dbReference type="Pfam" id="PF00884">
    <property type="entry name" value="Sulfatase"/>
    <property type="match status" value="1"/>
</dbReference>
<dbReference type="InterPro" id="IPR050738">
    <property type="entry name" value="Sulfatase"/>
</dbReference>
<dbReference type="Gene3D" id="3.40.720.10">
    <property type="entry name" value="Alkaline Phosphatase, subunit A"/>
    <property type="match status" value="1"/>
</dbReference>
<proteinExistence type="inferred from homology"/>
<organism evidence="4">
    <name type="scientific">uncultured Eubacteriales bacterium</name>
    <dbReference type="NCBI Taxonomy" id="172733"/>
    <lineage>
        <taxon>Bacteria</taxon>
        <taxon>Bacillati</taxon>
        <taxon>Bacillota</taxon>
        <taxon>Clostridia</taxon>
        <taxon>Eubacteriales</taxon>
        <taxon>environmental samples</taxon>
    </lineage>
</organism>
<accession>A0A212JPI0</accession>
<dbReference type="PANTHER" id="PTHR42693:SF53">
    <property type="entry name" value="ENDO-4-O-SULFATASE"/>
    <property type="match status" value="1"/>
</dbReference>
<sequence>MTQERPNILLITCDQLRQDFIGAYGCDFIETPNIDRLAREGCTFTNGYSPNPVCIPARHNLITGLTARHHGFDDNYFGAEAKSCPYRLPTFAQILSDHRYETVAIGKMHFQPERRAAGFDYFYNMDELPRSREEDEYALFLKENGYGNLRSVHGVRTALYMQPQRSLVKTEHHGSHWVADRAIDFFRQNHGRPPFLMWAGFIHPHPPFDVPGDWADKYKGKIPPPSRTNTPLSTLARENIQLGCLEDEAALNRARELYAAAISFVDYNIGRMLEELERQELLDDTLILFLSDHGEMLGDLGTFQKFLPYDASSKIPFLLRWPRRVSPGSRDERFVDLNDVLPTLLDAAGADYPADYDLPGESVLAQSGVKNRAVQYIEHQRGSKRWCSLRDERYKYIYYYGDREQLFDLRADPGETTNLLYGGASAEAGEARDRLRSQLLRYEARYGLKGCVVNGDFKPMPPYELTPYYETNFPLFPEYAAPEEQAALGSYADELLAAIRQEPTVKLRRNHTAEILSGWGGYSGEEIDALLERAERQGN</sequence>
<comment type="similarity">
    <text evidence="1">Belongs to the sulfatase family.</text>
</comment>
<dbReference type="AlphaFoldDB" id="A0A212JPI0"/>
<dbReference type="InterPro" id="IPR000917">
    <property type="entry name" value="Sulfatase_N"/>
</dbReference>
<dbReference type="EMBL" id="FLUN01000001">
    <property type="protein sequence ID" value="SBW01322.1"/>
    <property type="molecule type" value="Genomic_DNA"/>
</dbReference>
<dbReference type="InterPro" id="IPR017850">
    <property type="entry name" value="Alkaline_phosphatase_core_sf"/>
</dbReference>
<evidence type="ECO:0000256" key="2">
    <source>
        <dbReference type="ARBA" id="ARBA00022801"/>
    </source>
</evidence>
<reference evidence="4" key="1">
    <citation type="submission" date="2016-04" db="EMBL/GenBank/DDBJ databases">
        <authorList>
            <person name="Evans L.H."/>
            <person name="Alamgir A."/>
            <person name="Owens N."/>
            <person name="Weber N.D."/>
            <person name="Virtaneva K."/>
            <person name="Barbian K."/>
            <person name="Babar A."/>
            <person name="Rosenke K."/>
        </authorList>
    </citation>
    <scope>NUCLEOTIDE SEQUENCE</scope>
    <source>
        <strain evidence="4">86</strain>
    </source>
</reference>
<name>A0A212JPI0_9FIRM</name>
<evidence type="ECO:0000259" key="3">
    <source>
        <dbReference type="Pfam" id="PF00884"/>
    </source>
</evidence>
<dbReference type="GO" id="GO:0004065">
    <property type="term" value="F:arylsulfatase activity"/>
    <property type="evidence" value="ECO:0007669"/>
    <property type="project" value="TreeGrafter"/>
</dbReference>
<feature type="domain" description="Sulfatase N-terminal" evidence="3">
    <location>
        <begin position="6"/>
        <end position="350"/>
    </location>
</feature>
<keyword evidence="2" id="KW-0378">Hydrolase</keyword>
<protein>
    <submittedName>
        <fullName evidence="4">Arylsulfatase</fullName>
    </submittedName>
</protein>
<dbReference type="SUPFAM" id="SSF53649">
    <property type="entry name" value="Alkaline phosphatase-like"/>
    <property type="match status" value="1"/>
</dbReference>
<gene>
    <name evidence="4" type="ORF">KL86CLO1_11464</name>
</gene>
<evidence type="ECO:0000313" key="4">
    <source>
        <dbReference type="EMBL" id="SBW01322.1"/>
    </source>
</evidence>
<evidence type="ECO:0000256" key="1">
    <source>
        <dbReference type="ARBA" id="ARBA00008779"/>
    </source>
</evidence>